<dbReference type="Gramene" id="KQL13257">
    <property type="protein sequence ID" value="KQL13257"/>
    <property type="gene ID" value="SETIT_025565mg"/>
</dbReference>
<accession>K3ZG63</accession>
<proteinExistence type="predicted"/>
<dbReference type="eggNOG" id="ENOG502SZA1">
    <property type="taxonomic scope" value="Eukaryota"/>
</dbReference>
<sequence>MIIPFFTTAITSALCIVDRRCATMTVVLFTITLSRASCTTRSDSASSALVASSRRRILGSFTMARAMATRCFCPPDS</sequence>
<organism evidence="1 2">
    <name type="scientific">Setaria italica</name>
    <name type="common">Foxtail millet</name>
    <name type="synonym">Panicum italicum</name>
    <dbReference type="NCBI Taxonomy" id="4555"/>
    <lineage>
        <taxon>Eukaryota</taxon>
        <taxon>Viridiplantae</taxon>
        <taxon>Streptophyta</taxon>
        <taxon>Embryophyta</taxon>
        <taxon>Tracheophyta</taxon>
        <taxon>Spermatophyta</taxon>
        <taxon>Magnoliopsida</taxon>
        <taxon>Liliopsida</taxon>
        <taxon>Poales</taxon>
        <taxon>Poaceae</taxon>
        <taxon>PACMAD clade</taxon>
        <taxon>Panicoideae</taxon>
        <taxon>Panicodae</taxon>
        <taxon>Paniceae</taxon>
        <taxon>Cenchrinae</taxon>
        <taxon>Setaria</taxon>
    </lineage>
</organism>
<dbReference type="Proteomes" id="UP000004995">
    <property type="component" value="Unassembled WGS sequence"/>
</dbReference>
<dbReference type="AntiFam" id="ANF00062">
    <property type="entry name" value="Shadow ORF (opposite ABC transporter protein)"/>
</dbReference>
<dbReference type="EnsemblPlants" id="KQL13257">
    <property type="protein sequence ID" value="KQL13257"/>
    <property type="gene ID" value="SETIT_025565mg"/>
</dbReference>
<dbReference type="InParanoid" id="K3ZG63"/>
<dbReference type="EMBL" id="AGNK02001442">
    <property type="status" value="NOT_ANNOTATED_CDS"/>
    <property type="molecule type" value="Genomic_DNA"/>
</dbReference>
<reference evidence="1" key="2">
    <citation type="submission" date="2018-08" db="UniProtKB">
        <authorList>
            <consortium name="EnsemblPlants"/>
        </authorList>
    </citation>
    <scope>IDENTIFICATION</scope>
    <source>
        <strain evidence="1">Yugu1</strain>
    </source>
</reference>
<dbReference type="AlphaFoldDB" id="K3ZG63"/>
<name>K3ZG63_SETIT</name>
<keyword evidence="2" id="KW-1185">Reference proteome</keyword>
<dbReference type="HOGENOM" id="CLU_2642724_0_0_1"/>
<protein>
    <submittedName>
        <fullName evidence="1">Uncharacterized protein</fullName>
    </submittedName>
</protein>
<evidence type="ECO:0000313" key="1">
    <source>
        <dbReference type="EnsemblPlants" id="KQL13257"/>
    </source>
</evidence>
<evidence type="ECO:0000313" key="2">
    <source>
        <dbReference type="Proteomes" id="UP000004995"/>
    </source>
</evidence>
<dbReference type="OMA" id="ISSDCMT"/>
<reference evidence="2" key="1">
    <citation type="journal article" date="2012" name="Nat. Biotechnol.">
        <title>Reference genome sequence of the model plant Setaria.</title>
        <authorList>
            <person name="Bennetzen J.L."/>
            <person name="Schmutz J."/>
            <person name="Wang H."/>
            <person name="Percifield R."/>
            <person name="Hawkins J."/>
            <person name="Pontaroli A.C."/>
            <person name="Estep M."/>
            <person name="Feng L."/>
            <person name="Vaughn J.N."/>
            <person name="Grimwood J."/>
            <person name="Jenkins J."/>
            <person name="Barry K."/>
            <person name="Lindquist E."/>
            <person name="Hellsten U."/>
            <person name="Deshpande S."/>
            <person name="Wang X."/>
            <person name="Wu X."/>
            <person name="Mitros T."/>
            <person name="Triplett J."/>
            <person name="Yang X."/>
            <person name="Ye C.Y."/>
            <person name="Mauro-Herrera M."/>
            <person name="Wang L."/>
            <person name="Li P."/>
            <person name="Sharma M."/>
            <person name="Sharma R."/>
            <person name="Ronald P.C."/>
            <person name="Panaud O."/>
            <person name="Kellogg E.A."/>
            <person name="Brutnell T.P."/>
            <person name="Doust A.N."/>
            <person name="Tuskan G.A."/>
            <person name="Rokhsar D."/>
            <person name="Devos K.M."/>
        </authorList>
    </citation>
    <scope>NUCLEOTIDE SEQUENCE [LARGE SCALE GENOMIC DNA]</scope>
    <source>
        <strain evidence="2">cv. Yugu1</strain>
    </source>
</reference>